<evidence type="ECO:0000256" key="8">
    <source>
        <dbReference type="ARBA" id="ARBA00023136"/>
    </source>
</evidence>
<dbReference type="RefSeq" id="XP_004255911.1">
    <property type="nucleotide sequence ID" value="XM_004255863.1"/>
</dbReference>
<organism evidence="10 11">
    <name type="scientific">Entamoeba invadens IP1</name>
    <dbReference type="NCBI Taxonomy" id="370355"/>
    <lineage>
        <taxon>Eukaryota</taxon>
        <taxon>Amoebozoa</taxon>
        <taxon>Evosea</taxon>
        <taxon>Archamoebae</taxon>
        <taxon>Mastigamoebida</taxon>
        <taxon>Entamoebidae</taxon>
        <taxon>Entamoeba</taxon>
    </lineage>
</organism>
<keyword evidence="6" id="KW-0256">Endoplasmic reticulum</keyword>
<dbReference type="KEGG" id="eiv:EIN_484820"/>
<gene>
    <name evidence="10" type="ORF">EIN_484820</name>
</gene>
<keyword evidence="3 10" id="KW-0328">Glycosyltransferase</keyword>
<keyword evidence="11" id="KW-1185">Reference proteome</keyword>
<keyword evidence="7 9" id="KW-1133">Transmembrane helix</keyword>
<comment type="subcellular location">
    <subcellularLocation>
        <location evidence="1">Endoplasmic reticulum membrane</location>
        <topology evidence="1">Single-pass membrane protein</topology>
    </subcellularLocation>
</comment>
<dbReference type="SUPFAM" id="SSF53756">
    <property type="entry name" value="UDP-Glycosyltransferase/glycogen phosphorylase"/>
    <property type="match status" value="1"/>
</dbReference>
<dbReference type="VEuPathDB" id="AmoebaDB:EIN_484820"/>
<proteinExistence type="predicted"/>
<dbReference type="PANTHER" id="PTHR13036:SF0">
    <property type="entry name" value="CHITOBIOSYLDIPHOSPHODOLICHOL BETA-MANNOSYLTRANSFERASE"/>
    <property type="match status" value="1"/>
</dbReference>
<dbReference type="GO" id="GO:0005789">
    <property type="term" value="C:endoplasmic reticulum membrane"/>
    <property type="evidence" value="ECO:0007669"/>
    <property type="project" value="UniProtKB-SubCell"/>
</dbReference>
<dbReference type="OMA" id="CWLCARI"/>
<evidence type="ECO:0000256" key="7">
    <source>
        <dbReference type="ARBA" id="ARBA00022989"/>
    </source>
</evidence>
<evidence type="ECO:0000256" key="5">
    <source>
        <dbReference type="ARBA" id="ARBA00022692"/>
    </source>
</evidence>
<keyword evidence="5 9" id="KW-0812">Transmembrane</keyword>
<accession>A0A0A1U7S6</accession>
<dbReference type="AlphaFoldDB" id="A0A0A1U7S6"/>
<dbReference type="Gene3D" id="3.40.50.2000">
    <property type="entry name" value="Glycogen Phosphorylase B"/>
    <property type="match status" value="1"/>
</dbReference>
<evidence type="ECO:0000256" key="4">
    <source>
        <dbReference type="ARBA" id="ARBA00022679"/>
    </source>
</evidence>
<dbReference type="EC" id="2.4.1.142" evidence="10"/>
<sequence>MSVILWVLAVIFLFVVLIRVTRKTQDMHVALIVLGDIGRSPRMEFHAIELSRTSPVSVICYRETEPIADIVQNKNITLYSLSVLPPLKNFPLRTVVWLTCYAPVKFIFLAFQLFYHLLFKMPACSHILIQNPPSLPSFFIAAIVKFLTGCKVIVDWHNTAYSIVMNVHNMKESNFVIQALKWYELFLPRYFDYHFTVTEAMKMFLIEHKIHQELITVLYDKPFVSLTQTETSRYNIFKQIEHLLPQNAKAILELFRNKTEKVIIGVSSTSWTPDEDFSVLFDALLKYEKIEEKLNEKVPKLLIFITGRGPLKEFYEKKIAEENMQRVCVVPIWLTHEDYPKVLSSCDFGISLHQSSSQLDLPMKVLDMYGCGLPVFARGYPALKTELVVEGKFGYCFDDAQQLEILFEKNIINEQGRQVFLGTMKKNVSEQNNITWSQNWRDVVEPYFRGEKQERVKKD</sequence>
<dbReference type="EMBL" id="KB206670">
    <property type="protein sequence ID" value="ELP89140.1"/>
    <property type="molecule type" value="Genomic_DNA"/>
</dbReference>
<reference evidence="10 11" key="1">
    <citation type="submission" date="2012-10" db="EMBL/GenBank/DDBJ databases">
        <authorList>
            <person name="Zafar N."/>
            <person name="Inman J."/>
            <person name="Hall N."/>
            <person name="Lorenzi H."/>
            <person name="Caler E."/>
        </authorList>
    </citation>
    <scope>NUCLEOTIDE SEQUENCE [LARGE SCALE GENOMIC DNA]</scope>
    <source>
        <strain evidence="10 11">IP1</strain>
    </source>
</reference>
<evidence type="ECO:0000256" key="9">
    <source>
        <dbReference type="SAM" id="Phobius"/>
    </source>
</evidence>
<evidence type="ECO:0000313" key="10">
    <source>
        <dbReference type="EMBL" id="ELP89140.1"/>
    </source>
</evidence>
<evidence type="ECO:0000256" key="2">
    <source>
        <dbReference type="ARBA" id="ARBA00004922"/>
    </source>
</evidence>
<keyword evidence="8 9" id="KW-0472">Membrane</keyword>
<name>A0A0A1U7S6_ENTIV</name>
<evidence type="ECO:0000313" key="11">
    <source>
        <dbReference type="Proteomes" id="UP000014680"/>
    </source>
</evidence>
<dbReference type="PANTHER" id="PTHR13036">
    <property type="entry name" value="BETA1,4 MANNOSYLTRANSFERASE"/>
    <property type="match status" value="1"/>
</dbReference>
<dbReference type="GO" id="GO:0004578">
    <property type="term" value="F:chitobiosyldiphosphodolichol beta-mannosyltransferase activity"/>
    <property type="evidence" value="ECO:0007669"/>
    <property type="project" value="UniProtKB-EC"/>
</dbReference>
<dbReference type="Proteomes" id="UP000014680">
    <property type="component" value="Unassembled WGS sequence"/>
</dbReference>
<evidence type="ECO:0000256" key="1">
    <source>
        <dbReference type="ARBA" id="ARBA00004389"/>
    </source>
</evidence>
<comment type="pathway">
    <text evidence="2">Protein modification; protein glycosylation.</text>
</comment>
<evidence type="ECO:0000256" key="6">
    <source>
        <dbReference type="ARBA" id="ARBA00022824"/>
    </source>
</evidence>
<evidence type="ECO:0000256" key="3">
    <source>
        <dbReference type="ARBA" id="ARBA00022676"/>
    </source>
</evidence>
<protein>
    <submittedName>
        <fullName evidence="10">Chitobiosyldiphosphodolichol beta-mannosyltransferase, putative</fullName>
        <ecNumber evidence="10">2.4.1.142</ecNumber>
    </submittedName>
</protein>
<feature type="transmembrane region" description="Helical" evidence="9">
    <location>
        <begin position="95"/>
        <end position="118"/>
    </location>
</feature>
<dbReference type="InterPro" id="IPR026051">
    <property type="entry name" value="ALG1-like"/>
</dbReference>
<dbReference type="OrthoDB" id="614844at2759"/>
<dbReference type="GeneID" id="14888145"/>
<keyword evidence="4 10" id="KW-0808">Transferase</keyword>